<sequence>AFSMKTALLTALNSVKKVGDLQAFSVNDSCLEFGPADSHVVLRQPWIYAQ</sequence>
<organism evidence="1 2">
    <name type="scientific">Cirrhinus mrigala</name>
    <name type="common">Mrigala</name>
    <dbReference type="NCBI Taxonomy" id="683832"/>
    <lineage>
        <taxon>Eukaryota</taxon>
        <taxon>Metazoa</taxon>
        <taxon>Chordata</taxon>
        <taxon>Craniata</taxon>
        <taxon>Vertebrata</taxon>
        <taxon>Euteleostomi</taxon>
        <taxon>Actinopterygii</taxon>
        <taxon>Neopterygii</taxon>
        <taxon>Teleostei</taxon>
        <taxon>Ostariophysi</taxon>
        <taxon>Cypriniformes</taxon>
        <taxon>Cyprinidae</taxon>
        <taxon>Labeoninae</taxon>
        <taxon>Labeonini</taxon>
        <taxon>Cirrhinus</taxon>
    </lineage>
</organism>
<dbReference type="AlphaFoldDB" id="A0ABD0QGM0"/>
<reference evidence="1 2" key="1">
    <citation type="submission" date="2024-05" db="EMBL/GenBank/DDBJ databases">
        <title>Genome sequencing and assembly of Indian major carp, Cirrhinus mrigala (Hamilton, 1822).</title>
        <authorList>
            <person name="Mohindra V."/>
            <person name="Chowdhury L.M."/>
            <person name="Lal K."/>
            <person name="Jena J.K."/>
        </authorList>
    </citation>
    <scope>NUCLEOTIDE SEQUENCE [LARGE SCALE GENOMIC DNA]</scope>
    <source>
        <strain evidence="1">CM1030</strain>
        <tissue evidence="1">Blood</tissue>
    </source>
</reference>
<name>A0ABD0QGM0_CIRMR</name>
<dbReference type="Proteomes" id="UP001529510">
    <property type="component" value="Unassembled WGS sequence"/>
</dbReference>
<evidence type="ECO:0000313" key="1">
    <source>
        <dbReference type="EMBL" id="KAL0185362.1"/>
    </source>
</evidence>
<accession>A0ABD0QGM0</accession>
<comment type="caution">
    <text evidence="1">The sequence shown here is derived from an EMBL/GenBank/DDBJ whole genome shotgun (WGS) entry which is preliminary data.</text>
</comment>
<proteinExistence type="predicted"/>
<gene>
    <name evidence="1" type="ORF">M9458_021059</name>
</gene>
<dbReference type="EMBL" id="JAMKFB020000009">
    <property type="protein sequence ID" value="KAL0185362.1"/>
    <property type="molecule type" value="Genomic_DNA"/>
</dbReference>
<feature type="non-terminal residue" evidence="1">
    <location>
        <position position="1"/>
    </location>
</feature>
<evidence type="ECO:0000313" key="2">
    <source>
        <dbReference type="Proteomes" id="UP001529510"/>
    </source>
</evidence>
<feature type="non-terminal residue" evidence="1">
    <location>
        <position position="50"/>
    </location>
</feature>
<keyword evidence="2" id="KW-1185">Reference proteome</keyword>
<protein>
    <submittedName>
        <fullName evidence="1">Uncharacterized protein</fullName>
    </submittedName>
</protein>